<proteinExistence type="predicted"/>
<feature type="signal peptide" evidence="1">
    <location>
        <begin position="1"/>
        <end position="21"/>
    </location>
</feature>
<evidence type="ECO:0000313" key="3">
    <source>
        <dbReference type="Proteomes" id="UP001215598"/>
    </source>
</evidence>
<feature type="chain" id="PRO_5042228940" evidence="1">
    <location>
        <begin position="22"/>
        <end position="289"/>
    </location>
</feature>
<reference evidence="2" key="1">
    <citation type="submission" date="2023-03" db="EMBL/GenBank/DDBJ databases">
        <title>Massive genome expansion in bonnet fungi (Mycena s.s.) driven by repeated elements and novel gene families across ecological guilds.</title>
        <authorList>
            <consortium name="Lawrence Berkeley National Laboratory"/>
            <person name="Harder C.B."/>
            <person name="Miyauchi S."/>
            <person name="Viragh M."/>
            <person name="Kuo A."/>
            <person name="Thoen E."/>
            <person name="Andreopoulos B."/>
            <person name="Lu D."/>
            <person name="Skrede I."/>
            <person name="Drula E."/>
            <person name="Henrissat B."/>
            <person name="Morin E."/>
            <person name="Kohler A."/>
            <person name="Barry K."/>
            <person name="LaButti K."/>
            <person name="Morin E."/>
            <person name="Salamov A."/>
            <person name="Lipzen A."/>
            <person name="Mereny Z."/>
            <person name="Hegedus B."/>
            <person name="Baldrian P."/>
            <person name="Stursova M."/>
            <person name="Weitz H."/>
            <person name="Taylor A."/>
            <person name="Grigoriev I.V."/>
            <person name="Nagy L.G."/>
            <person name="Martin F."/>
            <person name="Kauserud H."/>
        </authorList>
    </citation>
    <scope>NUCLEOTIDE SEQUENCE</scope>
    <source>
        <strain evidence="2">CBHHK182m</strain>
    </source>
</reference>
<sequence>MCLLISIPVVLLSGLSRLCAGQSQSQSAPNISAAMQNATIVQQDNSTNYYHFFDADGVEIGKYSSPEFHAALVPAADTWSCTKVTWAQFQSWNGGNFVTNMNDFLRTSGYRLAPGDAVSNPIRSLDAATSGAPGPLLFRCVDTSTPHKLYAPGIMECSELREATIRKSSTITGGPVNLRYTSGFSTTGIFTIKENRWVAQAPPVIERLRFTVPQIVQGSAAKDTSATIENTVGMRLEVGVSGETDGYVTAQAPPNSKCGLEVSQNLPFTQRSIVKIRITTTCSSPRQNA</sequence>
<organism evidence="2 3">
    <name type="scientific">Mycena metata</name>
    <dbReference type="NCBI Taxonomy" id="1033252"/>
    <lineage>
        <taxon>Eukaryota</taxon>
        <taxon>Fungi</taxon>
        <taxon>Dikarya</taxon>
        <taxon>Basidiomycota</taxon>
        <taxon>Agaricomycotina</taxon>
        <taxon>Agaricomycetes</taxon>
        <taxon>Agaricomycetidae</taxon>
        <taxon>Agaricales</taxon>
        <taxon>Marasmiineae</taxon>
        <taxon>Mycenaceae</taxon>
        <taxon>Mycena</taxon>
    </lineage>
</organism>
<keyword evidence="1" id="KW-0732">Signal</keyword>
<dbReference type="AlphaFoldDB" id="A0AAD7IYM5"/>
<dbReference type="EMBL" id="JARKIB010000062">
    <property type="protein sequence ID" value="KAJ7751397.1"/>
    <property type="molecule type" value="Genomic_DNA"/>
</dbReference>
<evidence type="ECO:0000313" key="2">
    <source>
        <dbReference type="EMBL" id="KAJ7751397.1"/>
    </source>
</evidence>
<comment type="caution">
    <text evidence="2">The sequence shown here is derived from an EMBL/GenBank/DDBJ whole genome shotgun (WGS) entry which is preliminary data.</text>
</comment>
<keyword evidence="3" id="KW-1185">Reference proteome</keyword>
<name>A0AAD7IYM5_9AGAR</name>
<evidence type="ECO:0000256" key="1">
    <source>
        <dbReference type="SAM" id="SignalP"/>
    </source>
</evidence>
<accession>A0AAD7IYM5</accession>
<protein>
    <submittedName>
        <fullName evidence="2">Uncharacterized protein</fullName>
    </submittedName>
</protein>
<gene>
    <name evidence="2" type="ORF">B0H16DRAFT_1691317</name>
</gene>
<dbReference type="Proteomes" id="UP001215598">
    <property type="component" value="Unassembled WGS sequence"/>
</dbReference>
<feature type="non-terminal residue" evidence="2">
    <location>
        <position position="289"/>
    </location>
</feature>